<dbReference type="RefSeq" id="WP_135746413.1">
    <property type="nucleotide sequence ID" value="NZ_RQHT01000015.1"/>
</dbReference>
<evidence type="ECO:0000313" key="2">
    <source>
        <dbReference type="EMBL" id="TGN12264.1"/>
    </source>
</evidence>
<name>A0A6H3NTA9_9LEPT</name>
<feature type="transmembrane region" description="Helical" evidence="1">
    <location>
        <begin position="107"/>
        <end position="126"/>
    </location>
</feature>
<evidence type="ECO:0000313" key="3">
    <source>
        <dbReference type="Proteomes" id="UP000297649"/>
    </source>
</evidence>
<feature type="transmembrane region" description="Helical" evidence="1">
    <location>
        <begin position="225"/>
        <end position="243"/>
    </location>
</feature>
<dbReference type="NCBIfam" id="NF047440">
    <property type="entry name" value="LA3751_2_3_fam"/>
    <property type="match status" value="1"/>
</dbReference>
<feature type="transmembrane region" description="Helical" evidence="1">
    <location>
        <begin position="311"/>
        <end position="326"/>
    </location>
</feature>
<protein>
    <recommendedName>
        <fullName evidence="4">Glycosyltransferase RgtA/B/C/D-like domain-containing protein</fullName>
    </recommendedName>
</protein>
<keyword evidence="1" id="KW-0472">Membrane</keyword>
<feature type="transmembrane region" description="Helical" evidence="1">
    <location>
        <begin position="176"/>
        <end position="205"/>
    </location>
</feature>
<feature type="transmembrane region" description="Helical" evidence="1">
    <location>
        <begin position="280"/>
        <end position="299"/>
    </location>
</feature>
<reference evidence="2" key="1">
    <citation type="journal article" date="2019" name="PLoS Negl. Trop. Dis.">
        <title>Revisiting the worldwide diversity of Leptospira species in the environment.</title>
        <authorList>
            <person name="Vincent A.T."/>
            <person name="Schiettekatte O."/>
            <person name="Bourhy P."/>
            <person name="Veyrier F.J."/>
            <person name="Picardeau M."/>
        </authorList>
    </citation>
    <scope>NUCLEOTIDE SEQUENCE [LARGE SCALE GENOMIC DNA]</scope>
    <source>
        <strain evidence="2">201601109</strain>
    </source>
</reference>
<dbReference type="Proteomes" id="UP000297649">
    <property type="component" value="Unassembled WGS sequence"/>
</dbReference>
<sequence length="498" mass="57698">MNRIFRIALPFVFLAITLTITSFTRPSHSFVSDSLTKVLQSIFWIDNGFEEQGIHYPGKSIDPDYKFFYFKESYQLQVNKNGSLIAPFPFLNTVLITPLVKLHWLDGIVYLGAILFWLYSCLIYRITKSYWSFVVVLFFTPLLQHFLAFSDIAFASFFICIFLTSSFKKPGFNLTTMFVIVFGLFSLFLRTEILLLFLVLLSFYLYSFFKNGRDSIQIHAHWKRIFVISIVLVLFVVSNYLVYGSILGPRFDNNKAGIFRLEMDVFLKWKSLLLGGNGRFGLFGYAPWLFVLSGLYIFLSPGRKNTLGRNLFYLWALIILFVTFLSPNDSNIDWGTRYYSSFSIFPILLLFHFQWRRLVGIKKYVVIVFLLLSFSYSVYINFKVWKEMKKISVQIEDLVNRLMEDPADGYVVEDPTIANALGIMHVQSPIFYGNPMDVFNELGSALKGKRVQFLLLPLSKLVSPENPFWKKISETPGCQFVPVNLKKISIFSVSCKIK</sequence>
<dbReference type="InterPro" id="IPR059217">
    <property type="entry name" value="LA3751_2-like"/>
</dbReference>
<gene>
    <name evidence="2" type="ORF">EHR08_12820</name>
</gene>
<evidence type="ECO:0008006" key="4">
    <source>
        <dbReference type="Google" id="ProtNLM"/>
    </source>
</evidence>
<proteinExistence type="predicted"/>
<comment type="caution">
    <text evidence="2">The sequence shown here is derived from an EMBL/GenBank/DDBJ whole genome shotgun (WGS) entry which is preliminary data.</text>
</comment>
<evidence type="ECO:0000256" key="1">
    <source>
        <dbReference type="SAM" id="Phobius"/>
    </source>
</evidence>
<organism evidence="2 3">
    <name type="scientific">Leptospira bandrabouensis</name>
    <dbReference type="NCBI Taxonomy" id="2484903"/>
    <lineage>
        <taxon>Bacteria</taxon>
        <taxon>Pseudomonadati</taxon>
        <taxon>Spirochaetota</taxon>
        <taxon>Spirochaetia</taxon>
        <taxon>Leptospirales</taxon>
        <taxon>Leptospiraceae</taxon>
        <taxon>Leptospira</taxon>
    </lineage>
</organism>
<accession>A0A6H3NTA9</accession>
<keyword evidence="1" id="KW-0812">Transmembrane</keyword>
<dbReference type="EMBL" id="RQHU01000019">
    <property type="protein sequence ID" value="TGN12264.1"/>
    <property type="molecule type" value="Genomic_DNA"/>
</dbReference>
<feature type="transmembrane region" description="Helical" evidence="1">
    <location>
        <begin position="364"/>
        <end position="382"/>
    </location>
</feature>
<keyword evidence="1" id="KW-1133">Transmembrane helix</keyword>
<dbReference type="OrthoDB" id="344908at2"/>
<feature type="transmembrane region" description="Helical" evidence="1">
    <location>
        <begin position="133"/>
        <end position="164"/>
    </location>
</feature>
<keyword evidence="3" id="KW-1185">Reference proteome</keyword>
<dbReference type="AlphaFoldDB" id="A0A6H3NTA9"/>
<feature type="transmembrane region" description="Helical" evidence="1">
    <location>
        <begin position="338"/>
        <end position="355"/>
    </location>
</feature>